<evidence type="ECO:0000313" key="4">
    <source>
        <dbReference type="Proteomes" id="UP000254476"/>
    </source>
</evidence>
<dbReference type="Proteomes" id="UP000254476">
    <property type="component" value="Unassembled WGS sequence"/>
</dbReference>
<keyword evidence="3" id="KW-1185">Reference proteome</keyword>
<dbReference type="AlphaFoldDB" id="A0A378JDL3"/>
<proteinExistence type="predicted"/>
<dbReference type="Proteomes" id="UP000054691">
    <property type="component" value="Unassembled WGS sequence"/>
</dbReference>
<accession>A0A378JDL3</accession>
<reference evidence="2 4" key="2">
    <citation type="submission" date="2018-06" db="EMBL/GenBank/DDBJ databases">
        <authorList>
            <consortium name="Pathogen Informatics"/>
            <person name="Doyle S."/>
        </authorList>
    </citation>
    <scope>NUCLEOTIDE SEQUENCE [LARGE SCALE GENOMIC DNA]</scope>
    <source>
        <strain evidence="2 4">NCTC12388</strain>
    </source>
</reference>
<dbReference type="EMBL" id="LNYE01000029">
    <property type="protein sequence ID" value="KTD06044.1"/>
    <property type="molecule type" value="Genomic_DNA"/>
</dbReference>
<name>A0A378JDL3_9GAMM</name>
<dbReference type="STRING" id="45066.Lgra_2821"/>
<dbReference type="SUPFAM" id="SSF160419">
    <property type="entry name" value="YdfO-like"/>
    <property type="match status" value="1"/>
</dbReference>
<dbReference type="InterPro" id="IPR009833">
    <property type="entry name" value="DUF1398"/>
</dbReference>
<protein>
    <submittedName>
        <fullName evidence="2">Phage envelope protein</fullName>
    </submittedName>
</protein>
<dbReference type="RefSeq" id="WP_058499918.1">
    <property type="nucleotide sequence ID" value="NZ_CAAAHW010000002.1"/>
</dbReference>
<dbReference type="Gene3D" id="3.30.1810.10">
    <property type="entry name" value="YdfO-like"/>
    <property type="match status" value="1"/>
</dbReference>
<dbReference type="EMBL" id="UGOB01000001">
    <property type="protein sequence ID" value="STX42720.1"/>
    <property type="molecule type" value="Genomic_DNA"/>
</dbReference>
<dbReference type="Pfam" id="PF07166">
    <property type="entry name" value="DUF1398"/>
    <property type="match status" value="1"/>
</dbReference>
<evidence type="ECO:0000313" key="2">
    <source>
        <dbReference type="EMBL" id="STX42720.1"/>
    </source>
</evidence>
<keyword evidence="2" id="KW-0261">Viral envelope protein</keyword>
<keyword evidence="2" id="KW-0946">Virion</keyword>
<reference evidence="1 3" key="1">
    <citation type="submission" date="2015-11" db="EMBL/GenBank/DDBJ databases">
        <title>Genomic analysis of 38 Legionella species identifies large and diverse effector repertoires.</title>
        <authorList>
            <person name="Burstein D."/>
            <person name="Amaro F."/>
            <person name="Zusman T."/>
            <person name="Lifshitz Z."/>
            <person name="Cohen O."/>
            <person name="Gilbert J.A."/>
            <person name="Pupko T."/>
            <person name="Shuman H.A."/>
            <person name="Segal G."/>
        </authorList>
    </citation>
    <scope>NUCLEOTIDE SEQUENCE [LARGE SCALE GENOMIC DNA]</scope>
    <source>
        <strain evidence="1 3">Lyon 8420412</strain>
    </source>
</reference>
<dbReference type="OrthoDB" id="4625048at2"/>
<evidence type="ECO:0000313" key="3">
    <source>
        <dbReference type="Proteomes" id="UP000054691"/>
    </source>
</evidence>
<dbReference type="InterPro" id="IPR036696">
    <property type="entry name" value="YdfO-like_sf"/>
</dbReference>
<sequence>MSEAIDNFKSAIQFAMSIRPKVGGFPVLAEVMRMAGIKQNLWYLPSCQSIYITNKGNIVSQGTPLVTGELDIPEFNKEALIKAIRVDQAGESTFSEFLQASWKAGVFHYIVDLERRTVTYYSVLGEFYVEEYPAVDVKRL</sequence>
<evidence type="ECO:0000313" key="1">
    <source>
        <dbReference type="EMBL" id="KTD06044.1"/>
    </source>
</evidence>
<organism evidence="2 4">
    <name type="scientific">Legionella gratiana</name>
    <dbReference type="NCBI Taxonomy" id="45066"/>
    <lineage>
        <taxon>Bacteria</taxon>
        <taxon>Pseudomonadati</taxon>
        <taxon>Pseudomonadota</taxon>
        <taxon>Gammaproteobacteria</taxon>
        <taxon>Legionellales</taxon>
        <taxon>Legionellaceae</taxon>
        <taxon>Legionella</taxon>
    </lineage>
</organism>
<gene>
    <name evidence="1" type="ORF">Lgra_2821</name>
    <name evidence="2" type="ORF">NCTC12388_00777</name>
</gene>